<feature type="compositionally biased region" description="Polar residues" evidence="1">
    <location>
        <begin position="106"/>
        <end position="128"/>
    </location>
</feature>
<evidence type="ECO:0000313" key="4">
    <source>
        <dbReference type="Proteomes" id="UP001274830"/>
    </source>
</evidence>
<dbReference type="SUPFAM" id="SSF46689">
    <property type="entry name" value="Homeodomain-like"/>
    <property type="match status" value="1"/>
</dbReference>
<evidence type="ECO:0000256" key="1">
    <source>
        <dbReference type="SAM" id="MobiDB-lite"/>
    </source>
</evidence>
<dbReference type="InterPro" id="IPR001005">
    <property type="entry name" value="SANT/Myb"/>
</dbReference>
<feature type="region of interest" description="Disordered" evidence="1">
    <location>
        <begin position="299"/>
        <end position="341"/>
    </location>
</feature>
<feature type="domain" description="Myb-like" evidence="2">
    <location>
        <begin position="228"/>
        <end position="278"/>
    </location>
</feature>
<proteinExistence type="predicted"/>
<protein>
    <recommendedName>
        <fullName evidence="2">Myb-like domain-containing protein</fullName>
    </recommendedName>
</protein>
<dbReference type="Gene3D" id="1.10.10.60">
    <property type="entry name" value="Homeodomain-like"/>
    <property type="match status" value="1"/>
</dbReference>
<name>A0AAE0WRQ3_9PEZI</name>
<sequence>MLPSQVSAPEPLYVVEQPQMVTTQIPRPMSTVSSSHYGTPRESPEMLRYQPTAAGSRKRSHQSDFSYDYQGLQQLQAHAGSSAQLPVELTPHGHHAQLQAGASSFYLPSQAGSPPDSYQQQSFQSMTPATHHHHRLPNQPPPAKSARLGDSSPVADDMGPPSMVGQPGMPTPAPKPKGPKLKFTAEDDALLVDLKETKNLTWKQIADFFPGRSSGTLQVRYCTKLKAKQTVWTDDMVDKLHLAMQEYEEDRWRIISSKIGNGFSAAACRDKAAEVDPAEASRQATDVVGEGDEEAITLAHGPEKDDVVQVEAQQATSSSSRKGQAADTKDIYRKLRDTRDS</sequence>
<feature type="domain" description="Myb-like" evidence="2">
    <location>
        <begin position="179"/>
        <end position="227"/>
    </location>
</feature>
<dbReference type="InterPro" id="IPR009057">
    <property type="entry name" value="Homeodomain-like_sf"/>
</dbReference>
<feature type="region of interest" description="Disordered" evidence="1">
    <location>
        <begin position="106"/>
        <end position="179"/>
    </location>
</feature>
<feature type="compositionally biased region" description="Basic and acidic residues" evidence="1">
    <location>
        <begin position="327"/>
        <end position="341"/>
    </location>
</feature>
<feature type="compositionally biased region" description="Polar residues" evidence="1">
    <location>
        <begin position="24"/>
        <end position="37"/>
    </location>
</feature>
<reference evidence="3" key="1">
    <citation type="submission" date="2023-07" db="EMBL/GenBank/DDBJ databases">
        <title>Black Yeasts Isolated from many extreme environments.</title>
        <authorList>
            <person name="Coleine C."/>
            <person name="Stajich J.E."/>
            <person name="Selbmann L."/>
        </authorList>
    </citation>
    <scope>NUCLEOTIDE SEQUENCE</scope>
    <source>
        <strain evidence="3">CCFEE 5485</strain>
    </source>
</reference>
<dbReference type="SMART" id="SM00717">
    <property type="entry name" value="SANT"/>
    <property type="match status" value="2"/>
</dbReference>
<dbReference type="EMBL" id="JAUTXT010000009">
    <property type="protein sequence ID" value="KAK3676603.1"/>
    <property type="molecule type" value="Genomic_DNA"/>
</dbReference>
<dbReference type="CDD" id="cd00167">
    <property type="entry name" value="SANT"/>
    <property type="match status" value="2"/>
</dbReference>
<keyword evidence="4" id="KW-1185">Reference proteome</keyword>
<organism evidence="3 4">
    <name type="scientific">Recurvomyces mirabilis</name>
    <dbReference type="NCBI Taxonomy" id="574656"/>
    <lineage>
        <taxon>Eukaryota</taxon>
        <taxon>Fungi</taxon>
        <taxon>Dikarya</taxon>
        <taxon>Ascomycota</taxon>
        <taxon>Pezizomycotina</taxon>
        <taxon>Dothideomycetes</taxon>
        <taxon>Dothideomycetidae</taxon>
        <taxon>Mycosphaerellales</taxon>
        <taxon>Teratosphaeriaceae</taxon>
        <taxon>Recurvomyces</taxon>
    </lineage>
</organism>
<feature type="compositionally biased region" description="Polar residues" evidence="1">
    <location>
        <begin position="311"/>
        <end position="322"/>
    </location>
</feature>
<dbReference type="AlphaFoldDB" id="A0AAE0WRQ3"/>
<dbReference type="Proteomes" id="UP001274830">
    <property type="component" value="Unassembled WGS sequence"/>
</dbReference>
<evidence type="ECO:0000259" key="2">
    <source>
        <dbReference type="SMART" id="SM00717"/>
    </source>
</evidence>
<accession>A0AAE0WRQ3</accession>
<feature type="region of interest" description="Disordered" evidence="1">
    <location>
        <begin position="24"/>
        <end position="72"/>
    </location>
</feature>
<comment type="caution">
    <text evidence="3">The sequence shown here is derived from an EMBL/GenBank/DDBJ whole genome shotgun (WGS) entry which is preliminary data.</text>
</comment>
<gene>
    <name evidence="3" type="ORF">LTR78_003377</name>
</gene>
<evidence type="ECO:0000313" key="3">
    <source>
        <dbReference type="EMBL" id="KAK3676603.1"/>
    </source>
</evidence>
<dbReference type="Pfam" id="PF13921">
    <property type="entry name" value="Myb_DNA-bind_6"/>
    <property type="match status" value="1"/>
</dbReference>